<keyword evidence="1" id="KW-0812">Transmembrane</keyword>
<feature type="transmembrane region" description="Helical" evidence="1">
    <location>
        <begin position="101"/>
        <end position="119"/>
    </location>
</feature>
<dbReference type="PANTHER" id="PTHR34821">
    <property type="entry name" value="INNER MEMBRANE PROTEIN YDCZ"/>
    <property type="match status" value="1"/>
</dbReference>
<organism evidence="2 3">
    <name type="scientific">Paenibacillus illinoisensis</name>
    <dbReference type="NCBI Taxonomy" id="59845"/>
    <lineage>
        <taxon>Bacteria</taxon>
        <taxon>Bacillati</taxon>
        <taxon>Bacillota</taxon>
        <taxon>Bacilli</taxon>
        <taxon>Bacillales</taxon>
        <taxon>Paenibacillaceae</taxon>
        <taxon>Paenibacillus</taxon>
    </lineage>
</organism>
<evidence type="ECO:0000313" key="3">
    <source>
        <dbReference type="Proteomes" id="UP001618531"/>
    </source>
</evidence>
<protein>
    <submittedName>
        <fullName evidence="2">DMT family transporter</fullName>
    </submittedName>
</protein>
<dbReference type="Pfam" id="PF04657">
    <property type="entry name" value="DMT_YdcZ"/>
    <property type="match status" value="1"/>
</dbReference>
<proteinExistence type="predicted"/>
<dbReference type="Proteomes" id="UP001618531">
    <property type="component" value="Unassembled WGS sequence"/>
</dbReference>
<dbReference type="InterPro" id="IPR006750">
    <property type="entry name" value="YdcZ"/>
</dbReference>
<feature type="transmembrane region" description="Helical" evidence="1">
    <location>
        <begin position="38"/>
        <end position="58"/>
    </location>
</feature>
<evidence type="ECO:0000313" key="2">
    <source>
        <dbReference type="EMBL" id="MFK0525739.1"/>
    </source>
</evidence>
<dbReference type="PANTHER" id="PTHR34821:SF2">
    <property type="entry name" value="INNER MEMBRANE PROTEIN YDCZ"/>
    <property type="match status" value="1"/>
</dbReference>
<comment type="caution">
    <text evidence="2">The sequence shown here is derived from an EMBL/GenBank/DDBJ whole genome shotgun (WGS) entry which is preliminary data.</text>
</comment>
<reference evidence="2 3" key="1">
    <citation type="submission" date="2024-11" db="EMBL/GenBank/DDBJ databases">
        <title>Identification and Characterization of a Novel Fosfomycin Bacillithiol Transferase FosB8 in Paenibacillus illinoisensis.</title>
        <authorList>
            <person name="Lu W."/>
        </authorList>
    </citation>
    <scope>NUCLEOTIDE SEQUENCE [LARGE SCALE GENOMIC DNA]</scope>
    <source>
        <strain evidence="2 3">WP77</strain>
    </source>
</reference>
<dbReference type="RefSeq" id="WP_402878565.1">
    <property type="nucleotide sequence ID" value="NZ_JBIYSL010000007.1"/>
</dbReference>
<accession>A0ABW8I3L8</accession>
<feature type="transmembrane region" description="Helical" evidence="1">
    <location>
        <begin position="126"/>
        <end position="144"/>
    </location>
</feature>
<keyword evidence="3" id="KW-1185">Reference proteome</keyword>
<name>A0ABW8I3L8_9BACL</name>
<gene>
    <name evidence="2" type="ORF">ACINKY_26330</name>
</gene>
<evidence type="ECO:0000256" key="1">
    <source>
        <dbReference type="SAM" id="Phobius"/>
    </source>
</evidence>
<keyword evidence="1" id="KW-1133">Transmembrane helix</keyword>
<keyword evidence="1" id="KW-0472">Membrane</keyword>
<dbReference type="EMBL" id="JBIYSL010000007">
    <property type="protein sequence ID" value="MFK0525739.1"/>
    <property type="molecule type" value="Genomic_DNA"/>
</dbReference>
<feature type="transmembrane region" description="Helical" evidence="1">
    <location>
        <begin position="70"/>
        <end position="89"/>
    </location>
</feature>
<sequence>MGIGLLIVIVTLIGGAVLSAQSSINGTISRNIGLLETVFFTFASGTLILAVLINFFGNGHLLDLLHAPKLQLSAVFMGFGYLFLSTFAVNKLGVTPANLTAIVGQIVAGFIIDATGLFGSELIEFSWQRAVSLVLMLAALALIFSEKNDEAQASQLQRK</sequence>